<evidence type="ECO:0000256" key="1">
    <source>
        <dbReference type="SAM" id="Phobius"/>
    </source>
</evidence>
<feature type="transmembrane region" description="Helical" evidence="1">
    <location>
        <begin position="128"/>
        <end position="150"/>
    </location>
</feature>
<reference evidence="3 4" key="1">
    <citation type="submission" date="2019-03" db="EMBL/GenBank/DDBJ databases">
        <authorList>
            <person name="Gaulin E."/>
            <person name="Dumas B."/>
        </authorList>
    </citation>
    <scope>NUCLEOTIDE SEQUENCE [LARGE SCALE GENOMIC DNA]</scope>
    <source>
        <strain evidence="3">CBS 568.67</strain>
    </source>
</reference>
<name>A0A485KZ35_9STRA</name>
<feature type="transmembrane region" description="Helical" evidence="1">
    <location>
        <begin position="97"/>
        <end position="122"/>
    </location>
</feature>
<dbReference type="SUPFAM" id="SSF81995">
    <property type="entry name" value="beta-sandwich domain of Sec23/24"/>
    <property type="match status" value="1"/>
</dbReference>
<proteinExistence type="predicted"/>
<dbReference type="EMBL" id="CAADRA010005504">
    <property type="protein sequence ID" value="VFT90661.1"/>
    <property type="molecule type" value="Genomic_DNA"/>
</dbReference>
<sequence length="171" mass="19573">MYQTVPTTEKAPAAAAYAARPYPSLTPQQQQQYLQQHQQYQQQQQCQQKQVCDQQQQQYQQYQQYQATNVPYAVVYSDTKPPRRGWIERSLAQFGQALVLAILSFVNLFFSIGLFAVAMIGVLLTVGFLPIACLGVVVLMLFVIFIRPIAAVDGWLYRQRQSLYDGLLRDD</sequence>
<keyword evidence="1" id="KW-0812">Transmembrane</keyword>
<gene>
    <name evidence="3" type="primary">Aste57867_13829</name>
    <name evidence="2" type="ORF">As57867_013779</name>
    <name evidence="3" type="ORF">ASTE57867_13829</name>
</gene>
<accession>A0A485KZ35</accession>
<dbReference type="AlphaFoldDB" id="A0A485KZ35"/>
<keyword evidence="4" id="KW-1185">Reference proteome</keyword>
<keyword evidence="1" id="KW-0472">Membrane</keyword>
<evidence type="ECO:0000313" key="4">
    <source>
        <dbReference type="Proteomes" id="UP000332933"/>
    </source>
</evidence>
<protein>
    <submittedName>
        <fullName evidence="3">Aste57867_13829 protein</fullName>
    </submittedName>
</protein>
<dbReference type="Proteomes" id="UP000332933">
    <property type="component" value="Unassembled WGS sequence"/>
</dbReference>
<dbReference type="OrthoDB" id="79656at2759"/>
<organism evidence="3 4">
    <name type="scientific">Aphanomyces stellatus</name>
    <dbReference type="NCBI Taxonomy" id="120398"/>
    <lineage>
        <taxon>Eukaryota</taxon>
        <taxon>Sar</taxon>
        <taxon>Stramenopiles</taxon>
        <taxon>Oomycota</taxon>
        <taxon>Saprolegniomycetes</taxon>
        <taxon>Saprolegniales</taxon>
        <taxon>Verrucalvaceae</taxon>
        <taxon>Aphanomyces</taxon>
    </lineage>
</organism>
<evidence type="ECO:0000313" key="2">
    <source>
        <dbReference type="EMBL" id="KAF0695347.1"/>
    </source>
</evidence>
<dbReference type="EMBL" id="VJMH01005483">
    <property type="protein sequence ID" value="KAF0695347.1"/>
    <property type="molecule type" value="Genomic_DNA"/>
</dbReference>
<reference evidence="2" key="2">
    <citation type="submission" date="2019-06" db="EMBL/GenBank/DDBJ databases">
        <title>Genomics analysis of Aphanomyces spp. identifies a new class of oomycete effector associated with host adaptation.</title>
        <authorList>
            <person name="Gaulin E."/>
        </authorList>
    </citation>
    <scope>NUCLEOTIDE SEQUENCE</scope>
    <source>
        <strain evidence="2">CBS 578.67</strain>
    </source>
</reference>
<keyword evidence="1" id="KW-1133">Transmembrane helix</keyword>
<evidence type="ECO:0000313" key="3">
    <source>
        <dbReference type="EMBL" id="VFT90661.1"/>
    </source>
</evidence>